<gene>
    <name evidence="2" type="ORF">COK38_14020</name>
</gene>
<dbReference type="AlphaFoldDB" id="A0AA44Q9Q4"/>
<protein>
    <submittedName>
        <fullName evidence="2">Uncharacterized protein</fullName>
    </submittedName>
</protein>
<evidence type="ECO:0000256" key="1">
    <source>
        <dbReference type="SAM" id="MobiDB-lite"/>
    </source>
</evidence>
<comment type="caution">
    <text evidence="2">The sequence shown here is derived from an EMBL/GenBank/DDBJ whole genome shotgun (WGS) entry which is preliminary data.</text>
</comment>
<evidence type="ECO:0000313" key="2">
    <source>
        <dbReference type="EMBL" id="PFS00027.1"/>
    </source>
</evidence>
<feature type="compositionally biased region" description="Basic and acidic residues" evidence="1">
    <location>
        <begin position="63"/>
        <end position="90"/>
    </location>
</feature>
<dbReference type="Proteomes" id="UP000226357">
    <property type="component" value="Unassembled WGS sequence"/>
</dbReference>
<accession>A0AA44Q9Q4</accession>
<dbReference type="EMBL" id="NVBO01000114">
    <property type="protein sequence ID" value="PFS00027.1"/>
    <property type="molecule type" value="Genomic_DNA"/>
</dbReference>
<sequence>MESPIAKAEITKNIEKSFSKVVAKIEKEQEKQADVIAKENKKADHNTEVTPKQLAHSTYKPAVSHERHEQLNPKGQTEKNDHQEGKPKEK</sequence>
<evidence type="ECO:0000313" key="3">
    <source>
        <dbReference type="Proteomes" id="UP000226357"/>
    </source>
</evidence>
<reference evidence="2 3" key="1">
    <citation type="submission" date="2017-09" db="EMBL/GenBank/DDBJ databases">
        <title>Large-scale bioinformatics analysis of Bacillus genomes uncovers conserved roles of natural products in bacterial physiology.</title>
        <authorList>
            <consortium name="Agbiome Team Llc"/>
            <person name="Bleich R.M."/>
            <person name="Grubbs K.J."/>
            <person name="Santa Maria K.C."/>
            <person name="Allen S.E."/>
            <person name="Farag S."/>
            <person name="Shank E.A."/>
            <person name="Bowers A."/>
        </authorList>
    </citation>
    <scope>NUCLEOTIDE SEQUENCE [LARGE SCALE GENOMIC DNA]</scope>
    <source>
        <strain evidence="2 3">AFS067272</strain>
    </source>
</reference>
<organism evidence="2 3">
    <name type="scientific">Bacillus cereus</name>
    <dbReference type="NCBI Taxonomy" id="1396"/>
    <lineage>
        <taxon>Bacteria</taxon>
        <taxon>Bacillati</taxon>
        <taxon>Bacillota</taxon>
        <taxon>Bacilli</taxon>
        <taxon>Bacillales</taxon>
        <taxon>Bacillaceae</taxon>
        <taxon>Bacillus</taxon>
        <taxon>Bacillus cereus group</taxon>
    </lineage>
</organism>
<name>A0AA44Q9Q4_BACCE</name>
<feature type="region of interest" description="Disordered" evidence="1">
    <location>
        <begin position="36"/>
        <end position="90"/>
    </location>
</feature>
<feature type="compositionally biased region" description="Basic and acidic residues" evidence="1">
    <location>
        <begin position="36"/>
        <end position="47"/>
    </location>
</feature>
<dbReference type="RefSeq" id="WP_000445626.1">
    <property type="nucleotide sequence ID" value="NZ_NTUG01000002.1"/>
</dbReference>
<proteinExistence type="predicted"/>